<proteinExistence type="predicted"/>
<comment type="caution">
    <text evidence="1">The sequence shown here is derived from an EMBL/GenBank/DDBJ whole genome shotgun (WGS) entry which is preliminary data.</text>
</comment>
<gene>
    <name evidence="1" type="ORF">NDU88_004383</name>
</gene>
<evidence type="ECO:0000313" key="2">
    <source>
        <dbReference type="Proteomes" id="UP001066276"/>
    </source>
</evidence>
<accession>A0AAV7NN98</accession>
<reference evidence="1" key="1">
    <citation type="journal article" date="2022" name="bioRxiv">
        <title>Sequencing and chromosome-scale assembly of the giantPleurodeles waltlgenome.</title>
        <authorList>
            <person name="Brown T."/>
            <person name="Elewa A."/>
            <person name="Iarovenko S."/>
            <person name="Subramanian E."/>
            <person name="Araus A.J."/>
            <person name="Petzold A."/>
            <person name="Susuki M."/>
            <person name="Suzuki K.-i.T."/>
            <person name="Hayashi T."/>
            <person name="Toyoda A."/>
            <person name="Oliveira C."/>
            <person name="Osipova E."/>
            <person name="Leigh N.D."/>
            <person name="Simon A."/>
            <person name="Yun M.H."/>
        </authorList>
    </citation>
    <scope>NUCLEOTIDE SEQUENCE</scope>
    <source>
        <strain evidence="1">20211129_DDA</strain>
        <tissue evidence="1">Liver</tissue>
    </source>
</reference>
<dbReference type="AlphaFoldDB" id="A0AAV7NN98"/>
<sequence length="85" mass="8946">MAGIMTRGSQALLADAWGAGAWRCVVPAFPRLSQAAPGIRGLPRLACTCAGPGSFTSPLELVIIFVNPLRARLSEARTALREPTL</sequence>
<name>A0AAV7NN98_PLEWA</name>
<organism evidence="1 2">
    <name type="scientific">Pleurodeles waltl</name>
    <name type="common">Iberian ribbed newt</name>
    <dbReference type="NCBI Taxonomy" id="8319"/>
    <lineage>
        <taxon>Eukaryota</taxon>
        <taxon>Metazoa</taxon>
        <taxon>Chordata</taxon>
        <taxon>Craniata</taxon>
        <taxon>Vertebrata</taxon>
        <taxon>Euteleostomi</taxon>
        <taxon>Amphibia</taxon>
        <taxon>Batrachia</taxon>
        <taxon>Caudata</taxon>
        <taxon>Salamandroidea</taxon>
        <taxon>Salamandridae</taxon>
        <taxon>Pleurodelinae</taxon>
        <taxon>Pleurodeles</taxon>
    </lineage>
</organism>
<dbReference type="Proteomes" id="UP001066276">
    <property type="component" value="Chromosome 8"/>
</dbReference>
<protein>
    <submittedName>
        <fullName evidence="1">Uncharacterized protein</fullName>
    </submittedName>
</protein>
<dbReference type="EMBL" id="JANPWB010000012">
    <property type="protein sequence ID" value="KAJ1116164.1"/>
    <property type="molecule type" value="Genomic_DNA"/>
</dbReference>
<keyword evidence="2" id="KW-1185">Reference proteome</keyword>
<evidence type="ECO:0000313" key="1">
    <source>
        <dbReference type="EMBL" id="KAJ1116164.1"/>
    </source>
</evidence>